<proteinExistence type="predicted"/>
<dbReference type="PANTHER" id="PTHR38248">
    <property type="entry name" value="FUNK1 6"/>
    <property type="match status" value="1"/>
</dbReference>
<keyword evidence="4" id="KW-1185">Reference proteome</keyword>
<feature type="compositionally biased region" description="Basic residues" evidence="1">
    <location>
        <begin position="773"/>
        <end position="787"/>
    </location>
</feature>
<feature type="compositionally biased region" description="Polar residues" evidence="1">
    <location>
        <begin position="243"/>
        <end position="253"/>
    </location>
</feature>
<feature type="compositionally biased region" description="Basic and acidic residues" evidence="1">
    <location>
        <begin position="755"/>
        <end position="770"/>
    </location>
</feature>
<sequence>MSSHPVIAPMPPGEFMDRFMNIAELGAAPPADFSSVITGRTVKDMCQVFIRAVEKFNVCPGMRLFLTKTKKQRTVPKPQDRSTPSVERAASIKTCNDSLRGGDELCPPLGARKQPRHRRGIKKRRDLSEYHSFATCRLGIEAHHIAEADPFEDPPEWMLREPTPEADIVSDASSSRKTPDPQASNGPATPLLASPTDSTPRNPSPTMSELLARSSSSPDGSASPAGTPATPTRDRSGEPQEPQDCSPTSSTPPYESFDNRSETGTASRDALISHATAQFAHQHRVFFFQLIIAHRWARFIRWDRRGAVVTQRFDYVSNPGTLGDFLWRFSHMSDEEQGWDPTVSLASKKEATLFQKAVNSFIRSPGSHDSAAVRRLPHAERTLDDTGTYPVWKIRVDNAETGESTDLLVNRPFAGHHSLTGRATRAYIALDLRHNRLLFLKDCWRDTSTESRPEFQTYQELSKHDIEHVPVALYGGDVRTDAGQLQETSTQLIAVSQEPWRITVMSDTHALVHHRVVQHIFYPLECVRGERELVQVIYDVLCAIEQAHRRAGILHRDISLRNVMMTSEGRGILNDWDFSGQKERLGTGVGTWAFMSVGLLTNPEKLQDVEDDLEAVFWVLLYSTLKHFAPPCPDFPLSVFSTETFDLKGRTIGGYDKRAAIRRKSHKKVEFSCPQLRDLIHDMGDSWAKYHSSLRGFGAATPEISHELRRMHELAPTPPFWLEMVSSALNRFPETKTYVIAERQSVPVDPAAPSDESRKRKAEDLAENGHTHPGPRRSKRLRLKTCK</sequence>
<feature type="region of interest" description="Disordered" evidence="1">
    <location>
        <begin position="166"/>
        <end position="265"/>
    </location>
</feature>
<dbReference type="GO" id="GO:0005524">
    <property type="term" value="F:ATP binding"/>
    <property type="evidence" value="ECO:0007669"/>
    <property type="project" value="InterPro"/>
</dbReference>
<dbReference type="AlphaFoldDB" id="A0A9P3LEB6"/>
<dbReference type="GO" id="GO:0004672">
    <property type="term" value="F:protein kinase activity"/>
    <property type="evidence" value="ECO:0007669"/>
    <property type="project" value="InterPro"/>
</dbReference>
<evidence type="ECO:0000313" key="4">
    <source>
        <dbReference type="Proteomes" id="UP000703269"/>
    </source>
</evidence>
<feature type="compositionally biased region" description="Low complexity" evidence="1">
    <location>
        <begin position="214"/>
        <end position="226"/>
    </location>
</feature>
<evidence type="ECO:0000313" key="3">
    <source>
        <dbReference type="EMBL" id="GJE92080.1"/>
    </source>
</evidence>
<feature type="compositionally biased region" description="Basic residues" evidence="1">
    <location>
        <begin position="113"/>
        <end position="125"/>
    </location>
</feature>
<accession>A0A9P3LEB6</accession>
<feature type="region of interest" description="Disordered" evidence="1">
    <location>
        <begin position="743"/>
        <end position="787"/>
    </location>
</feature>
<dbReference type="InterPro" id="IPR040976">
    <property type="entry name" value="Pkinase_fungal"/>
</dbReference>
<name>A0A9P3LEB6_9APHY</name>
<dbReference type="EMBL" id="BPQB01000024">
    <property type="protein sequence ID" value="GJE92080.1"/>
    <property type="molecule type" value="Genomic_DNA"/>
</dbReference>
<dbReference type="InterPro" id="IPR011009">
    <property type="entry name" value="Kinase-like_dom_sf"/>
</dbReference>
<gene>
    <name evidence="3" type="ORF">PsYK624_082330</name>
</gene>
<dbReference type="Gene3D" id="1.10.510.10">
    <property type="entry name" value="Transferase(Phosphotransferase) domain 1"/>
    <property type="match status" value="1"/>
</dbReference>
<dbReference type="Proteomes" id="UP000703269">
    <property type="component" value="Unassembled WGS sequence"/>
</dbReference>
<reference evidence="3 4" key="1">
    <citation type="submission" date="2021-08" db="EMBL/GenBank/DDBJ databases">
        <title>Draft Genome Sequence of Phanerochaete sordida strain YK-624.</title>
        <authorList>
            <person name="Mori T."/>
            <person name="Dohra H."/>
            <person name="Suzuki T."/>
            <person name="Kawagishi H."/>
            <person name="Hirai H."/>
        </authorList>
    </citation>
    <scope>NUCLEOTIDE SEQUENCE [LARGE SCALE GENOMIC DNA]</scope>
    <source>
        <strain evidence="3 4">YK-624</strain>
    </source>
</reference>
<evidence type="ECO:0000256" key="1">
    <source>
        <dbReference type="SAM" id="MobiDB-lite"/>
    </source>
</evidence>
<protein>
    <recommendedName>
        <fullName evidence="2">Protein kinase domain-containing protein</fullName>
    </recommendedName>
</protein>
<feature type="domain" description="Protein kinase" evidence="2">
    <location>
        <begin position="359"/>
        <end position="704"/>
    </location>
</feature>
<feature type="region of interest" description="Disordered" evidence="1">
    <location>
        <begin position="105"/>
        <end position="125"/>
    </location>
</feature>
<dbReference type="OrthoDB" id="2801804at2759"/>
<comment type="caution">
    <text evidence="3">The sequence shown here is derived from an EMBL/GenBank/DDBJ whole genome shotgun (WGS) entry which is preliminary data.</text>
</comment>
<dbReference type="InterPro" id="IPR008266">
    <property type="entry name" value="Tyr_kinase_AS"/>
</dbReference>
<organism evidence="3 4">
    <name type="scientific">Phanerochaete sordida</name>
    <dbReference type="NCBI Taxonomy" id="48140"/>
    <lineage>
        <taxon>Eukaryota</taxon>
        <taxon>Fungi</taxon>
        <taxon>Dikarya</taxon>
        <taxon>Basidiomycota</taxon>
        <taxon>Agaricomycotina</taxon>
        <taxon>Agaricomycetes</taxon>
        <taxon>Polyporales</taxon>
        <taxon>Phanerochaetaceae</taxon>
        <taxon>Phanerochaete</taxon>
    </lineage>
</organism>
<evidence type="ECO:0000259" key="2">
    <source>
        <dbReference type="PROSITE" id="PS50011"/>
    </source>
</evidence>
<dbReference type="PROSITE" id="PS50011">
    <property type="entry name" value="PROTEIN_KINASE_DOM"/>
    <property type="match status" value="1"/>
</dbReference>
<dbReference type="SUPFAM" id="SSF56112">
    <property type="entry name" value="Protein kinase-like (PK-like)"/>
    <property type="match status" value="2"/>
</dbReference>
<feature type="compositionally biased region" description="Polar residues" evidence="1">
    <location>
        <begin position="195"/>
        <end position="207"/>
    </location>
</feature>
<dbReference type="PANTHER" id="PTHR38248:SF2">
    <property type="entry name" value="FUNK1 11"/>
    <property type="match status" value="1"/>
</dbReference>
<dbReference type="InterPro" id="IPR000719">
    <property type="entry name" value="Prot_kinase_dom"/>
</dbReference>
<dbReference type="PROSITE" id="PS00109">
    <property type="entry name" value="PROTEIN_KINASE_TYR"/>
    <property type="match status" value="1"/>
</dbReference>
<feature type="compositionally biased region" description="Polar residues" evidence="1">
    <location>
        <begin position="171"/>
        <end position="187"/>
    </location>
</feature>
<dbReference type="Pfam" id="PF17667">
    <property type="entry name" value="Pkinase_fungal"/>
    <property type="match status" value="1"/>
</dbReference>